<feature type="compositionally biased region" description="Basic residues" evidence="1">
    <location>
        <begin position="8"/>
        <end position="17"/>
    </location>
</feature>
<proteinExistence type="predicted"/>
<protein>
    <submittedName>
        <fullName evidence="2">Uncharacterized protein</fullName>
    </submittedName>
</protein>
<dbReference type="EMBL" id="NJGD01000001">
    <property type="protein sequence ID" value="PJR16828.1"/>
    <property type="molecule type" value="Genomic_DNA"/>
</dbReference>
<evidence type="ECO:0000313" key="3">
    <source>
        <dbReference type="Proteomes" id="UP000231987"/>
    </source>
</evidence>
<accession>A0A2J0Z8Q7</accession>
<evidence type="ECO:0000256" key="1">
    <source>
        <dbReference type="SAM" id="MobiDB-lite"/>
    </source>
</evidence>
<gene>
    <name evidence="2" type="ORF">CEJ86_01110</name>
</gene>
<name>A0A2J0Z8Q7_RHIML</name>
<reference evidence="2 3" key="1">
    <citation type="submission" date="2017-06" db="EMBL/GenBank/DDBJ databases">
        <title>Ensifer strains isolated from leguminous trees and herbs display diverse denitrification phenotypes with some acting as strong N2O sinks.</title>
        <authorList>
            <person name="Woliy K."/>
            <person name="Mania D."/>
            <person name="Bakken L.R."/>
            <person name="Frostegard A."/>
        </authorList>
    </citation>
    <scope>NUCLEOTIDE SEQUENCE [LARGE SCALE GENOMIC DNA]</scope>
    <source>
        <strain evidence="2 3">AC50a</strain>
    </source>
</reference>
<feature type="region of interest" description="Disordered" evidence="1">
    <location>
        <begin position="8"/>
        <end position="33"/>
    </location>
</feature>
<organism evidence="2 3">
    <name type="scientific">Rhizobium meliloti</name>
    <name type="common">Ensifer meliloti</name>
    <name type="synonym">Sinorhizobium meliloti</name>
    <dbReference type="NCBI Taxonomy" id="382"/>
    <lineage>
        <taxon>Bacteria</taxon>
        <taxon>Pseudomonadati</taxon>
        <taxon>Pseudomonadota</taxon>
        <taxon>Alphaproteobacteria</taxon>
        <taxon>Hyphomicrobiales</taxon>
        <taxon>Rhizobiaceae</taxon>
        <taxon>Sinorhizobium/Ensifer group</taxon>
        <taxon>Sinorhizobium</taxon>
    </lineage>
</organism>
<dbReference type="Proteomes" id="UP000231987">
    <property type="component" value="Unassembled WGS sequence"/>
</dbReference>
<sequence>MFIVARVHARQPQRAARRPGACGERSRRAASAPDYPDIKVELYSDNGMRNIVEKRFDAGVRLGESVDPPRTCCGVTSPAATLEQTALPQAQRTLTTARRSG</sequence>
<dbReference type="AlphaFoldDB" id="A0A2J0Z8Q7"/>
<evidence type="ECO:0000313" key="2">
    <source>
        <dbReference type="EMBL" id="PJR16828.1"/>
    </source>
</evidence>
<comment type="caution">
    <text evidence="2">The sequence shown here is derived from an EMBL/GenBank/DDBJ whole genome shotgun (WGS) entry which is preliminary data.</text>
</comment>